<protein>
    <submittedName>
        <fullName evidence="3">Transposase</fullName>
    </submittedName>
</protein>
<comment type="caution">
    <text evidence="3">The sequence shown here is derived from an EMBL/GenBank/DDBJ whole genome shotgun (WGS) entry which is preliminary data.</text>
</comment>
<dbReference type="Proteomes" id="UP001230654">
    <property type="component" value="Unassembled WGS sequence"/>
</dbReference>
<evidence type="ECO:0000256" key="1">
    <source>
        <dbReference type="SAM" id="MobiDB-lite"/>
    </source>
</evidence>
<sequence length="113" mass="12800">MWTRRQLIDGIRWRTRTGAPWRDVPKRYGPWDRVYDLFRHWQRDGTWARILAQLQAETDAKGLITWDVNVDSTVCRAHQHAAGAAKRGTCGRNRPAASSSSRPTTASDAPAAD</sequence>
<dbReference type="InterPro" id="IPR052909">
    <property type="entry name" value="Transposase_6_like"/>
</dbReference>
<gene>
    <name evidence="3" type="ORF">QF030_000832</name>
</gene>
<evidence type="ECO:0000259" key="2">
    <source>
        <dbReference type="Pfam" id="PF13340"/>
    </source>
</evidence>
<dbReference type="PANTHER" id="PTHR46637">
    <property type="entry name" value="TIS1421-TRANSPOSASE PROTEIN A"/>
    <property type="match status" value="1"/>
</dbReference>
<name>A0ABU0NHQ3_STRRH</name>
<feature type="region of interest" description="Disordered" evidence="1">
    <location>
        <begin position="80"/>
        <end position="113"/>
    </location>
</feature>
<proteinExistence type="predicted"/>
<reference evidence="3 4" key="1">
    <citation type="submission" date="2023-07" db="EMBL/GenBank/DDBJ databases">
        <title>Comparative genomics of wheat-associated soil bacteria to identify genetic determinants of phenazine resistance.</title>
        <authorList>
            <person name="Mouncey N."/>
        </authorList>
    </citation>
    <scope>NUCLEOTIDE SEQUENCE [LARGE SCALE GENOMIC DNA]</scope>
    <source>
        <strain evidence="3 4">B2I6</strain>
    </source>
</reference>
<organism evidence="3 4">
    <name type="scientific">Streptomyces rishiriensis</name>
    <dbReference type="NCBI Taxonomy" id="68264"/>
    <lineage>
        <taxon>Bacteria</taxon>
        <taxon>Bacillati</taxon>
        <taxon>Actinomycetota</taxon>
        <taxon>Actinomycetes</taxon>
        <taxon>Kitasatosporales</taxon>
        <taxon>Streptomycetaceae</taxon>
        <taxon>Streptomyces</taxon>
    </lineage>
</organism>
<dbReference type="EMBL" id="JAUSWV010000002">
    <property type="protein sequence ID" value="MDQ0578654.1"/>
    <property type="molecule type" value="Genomic_DNA"/>
</dbReference>
<feature type="domain" description="Insertion element IS402-like" evidence="2">
    <location>
        <begin position="2"/>
        <end position="50"/>
    </location>
</feature>
<keyword evidence="4" id="KW-1185">Reference proteome</keyword>
<evidence type="ECO:0000313" key="3">
    <source>
        <dbReference type="EMBL" id="MDQ0578654.1"/>
    </source>
</evidence>
<dbReference type="Pfam" id="PF13340">
    <property type="entry name" value="DUF4096"/>
    <property type="match status" value="1"/>
</dbReference>
<dbReference type="InterPro" id="IPR025161">
    <property type="entry name" value="IS402-like_dom"/>
</dbReference>
<evidence type="ECO:0000313" key="4">
    <source>
        <dbReference type="Proteomes" id="UP001230654"/>
    </source>
</evidence>
<dbReference type="PANTHER" id="PTHR46637:SF1">
    <property type="entry name" value="BLL5188 PROTEIN"/>
    <property type="match status" value="1"/>
</dbReference>
<accession>A0ABU0NHQ3</accession>
<feature type="compositionally biased region" description="Low complexity" evidence="1">
    <location>
        <begin position="94"/>
        <end position="113"/>
    </location>
</feature>